<feature type="transmembrane region" description="Helical" evidence="1">
    <location>
        <begin position="20"/>
        <end position="40"/>
    </location>
</feature>
<evidence type="ECO:0000313" key="5">
    <source>
        <dbReference type="Proteomes" id="UP000182793"/>
    </source>
</evidence>
<feature type="transmembrane region" description="Helical" evidence="1">
    <location>
        <begin position="211"/>
        <end position="230"/>
    </location>
</feature>
<dbReference type="RefSeq" id="WP_039696893.1">
    <property type="nucleotide sequence ID" value="NZ_AUZH01000021.1"/>
</dbReference>
<dbReference type="InterPro" id="IPR021205">
    <property type="entry name" value="Lanti_perm_SpaE/MutE/EpiE-like"/>
</dbReference>
<evidence type="ECO:0000313" key="3">
    <source>
        <dbReference type="EMBL" id="SFL45079.1"/>
    </source>
</evidence>
<evidence type="ECO:0000313" key="2">
    <source>
        <dbReference type="EMBL" id="KFN87728.1"/>
    </source>
</evidence>
<evidence type="ECO:0000256" key="1">
    <source>
        <dbReference type="SAM" id="Phobius"/>
    </source>
</evidence>
<keyword evidence="1" id="KW-1133">Transmembrane helix</keyword>
<keyword evidence="1" id="KW-0472">Membrane</keyword>
<dbReference type="EMBL" id="AUZH01000021">
    <property type="protein sequence ID" value="KFN87728.1"/>
    <property type="molecule type" value="Genomic_DNA"/>
</dbReference>
<sequence>MRKILQSECLKQKHGAYFKLCLFLPFISLFIAFLLCGPTILESFSIYWWEALFLFTLAGLLFVYDYKAEEGAGHFQNTLQGKLTGKIKIAKVMTALKNLFLASCVLLLFLYLVSFVFCGVMTVHFFRDAWVLLLMLIASAWNVPLLFYLSKWINCYLVFVLNSFLCLLVAPFLAQTSFWYLFPYTYHYKIAQALLHLKPSGEVEVLNHPHPVGLCIVAISLSVLLFLIFIKALKEQKRG</sequence>
<evidence type="ECO:0000313" key="4">
    <source>
        <dbReference type="Proteomes" id="UP000029382"/>
    </source>
</evidence>
<dbReference type="AlphaFoldDB" id="A0A091CB02"/>
<organism evidence="2 4">
    <name type="scientific">Streptococcus equinus JB1</name>
    <dbReference type="NCBI Taxonomy" id="1294274"/>
    <lineage>
        <taxon>Bacteria</taxon>
        <taxon>Bacillati</taxon>
        <taxon>Bacillota</taxon>
        <taxon>Bacilli</taxon>
        <taxon>Lactobacillales</taxon>
        <taxon>Streptococcaceae</taxon>
        <taxon>Streptococcus</taxon>
    </lineage>
</organism>
<gene>
    <name evidence="2" type="ORF">H702_06345</name>
    <name evidence="3" type="ORF">SAMN02910290_01846</name>
</gene>
<dbReference type="CDD" id="cd21807">
    <property type="entry name" value="ABC-2_lan_permease_MutE_EpiE-like"/>
    <property type="match status" value="1"/>
</dbReference>
<protein>
    <submittedName>
        <fullName evidence="3">ABC-2 type transport system permease protein</fullName>
    </submittedName>
    <submittedName>
        <fullName evidence="2">Lantibiotic ABC transporter permease</fullName>
    </submittedName>
</protein>
<reference evidence="2 4" key="1">
    <citation type="journal article" date="2014" name="Genome Announc.">
        <title>Draft Genome Sequences of Streptococcus bovis Strains ATCC 33317 and JB1.</title>
        <authorList>
            <person name="Benahmed F.H."/>
            <person name="Gopinath G.R."/>
            <person name="Harbottle H."/>
            <person name="Cotta M.A."/>
            <person name="Luo Y."/>
            <person name="Henderson C."/>
            <person name="Teri P."/>
            <person name="Soppet D."/>
            <person name="Rasmussen M."/>
            <person name="Whitehead T.R."/>
            <person name="Davidson M."/>
        </authorList>
    </citation>
    <scope>NUCLEOTIDE SEQUENCE [LARGE SCALE GENOMIC DNA]</scope>
    <source>
        <strain evidence="2 4">JB1</strain>
    </source>
</reference>
<keyword evidence="5" id="KW-1185">Reference proteome</keyword>
<dbReference type="EMBL" id="FOTG01000013">
    <property type="protein sequence ID" value="SFL45079.1"/>
    <property type="molecule type" value="Genomic_DNA"/>
</dbReference>
<feature type="transmembrane region" description="Helical" evidence="1">
    <location>
        <begin position="46"/>
        <end position="64"/>
    </location>
</feature>
<feature type="transmembrane region" description="Helical" evidence="1">
    <location>
        <begin position="99"/>
        <end position="123"/>
    </location>
</feature>
<proteinExistence type="predicted"/>
<keyword evidence="1" id="KW-0812">Transmembrane</keyword>
<dbReference type="Proteomes" id="UP000182793">
    <property type="component" value="Unassembled WGS sequence"/>
</dbReference>
<feature type="transmembrane region" description="Helical" evidence="1">
    <location>
        <begin position="129"/>
        <end position="149"/>
    </location>
</feature>
<name>A0A091CB02_STREI</name>
<feature type="transmembrane region" description="Helical" evidence="1">
    <location>
        <begin position="156"/>
        <end position="182"/>
    </location>
</feature>
<dbReference type="Proteomes" id="UP000029382">
    <property type="component" value="Unassembled WGS sequence"/>
</dbReference>
<accession>A0A091CB02</accession>
<reference evidence="3 5" key="2">
    <citation type="submission" date="2016-10" db="EMBL/GenBank/DDBJ databases">
        <authorList>
            <person name="Varghese N."/>
            <person name="Submissions S."/>
        </authorList>
    </citation>
    <scope>NUCLEOTIDE SEQUENCE [LARGE SCALE GENOMIC DNA]</scope>
    <source>
        <strain evidence="3 5">JB1</strain>
    </source>
</reference>
<comment type="caution">
    <text evidence="2">The sequence shown here is derived from an EMBL/GenBank/DDBJ whole genome shotgun (WGS) entry which is preliminary data.</text>
</comment>